<dbReference type="CDD" id="cd08429">
    <property type="entry name" value="PBP2_NhaR"/>
    <property type="match status" value="1"/>
</dbReference>
<dbReference type="Pfam" id="PF03466">
    <property type="entry name" value="LysR_substrate"/>
    <property type="match status" value="1"/>
</dbReference>
<keyword evidence="6" id="KW-0010">Activator</keyword>
<name>A0AAJ3P2Q8_ECOLX</name>
<organism evidence="12 13">
    <name type="scientific">Escherichia coli H605</name>
    <dbReference type="NCBI Taxonomy" id="656410"/>
    <lineage>
        <taxon>Bacteria</taxon>
        <taxon>Pseudomonadati</taxon>
        <taxon>Pseudomonadota</taxon>
        <taxon>Gammaproteobacteria</taxon>
        <taxon>Enterobacterales</taxon>
        <taxon>Enterobacteriaceae</taxon>
        <taxon>Escherichia</taxon>
    </lineage>
</organism>
<comment type="caution">
    <text evidence="12">The sequence shown here is derived from an EMBL/GenBank/DDBJ whole genome shotgun (WGS) entry which is preliminary data.</text>
</comment>
<protein>
    <recommendedName>
        <fullName evidence="9">Transcriptional activator protein NhaR</fullName>
    </recommendedName>
    <alternativeName>
        <fullName evidence="10">Na(+)/H(+) antiporter regulatory protein</fullName>
    </alternativeName>
</protein>
<dbReference type="NCBIfam" id="NF008284">
    <property type="entry name" value="PRK11062.1"/>
    <property type="match status" value="1"/>
</dbReference>
<feature type="domain" description="HTH lysR-type" evidence="11">
    <location>
        <begin position="17"/>
        <end position="74"/>
    </location>
</feature>
<dbReference type="EMBL" id="ADJX01000001">
    <property type="protein sequence ID" value="OSL50790.1"/>
    <property type="molecule type" value="Genomic_DNA"/>
</dbReference>
<comment type="function">
    <text evidence="8">Plays a role in the positive regulation of NhaA.</text>
</comment>
<dbReference type="InterPro" id="IPR036390">
    <property type="entry name" value="WH_DNA-bd_sf"/>
</dbReference>
<evidence type="ECO:0000259" key="11">
    <source>
        <dbReference type="PROSITE" id="PS50931"/>
    </source>
</evidence>
<evidence type="ECO:0000256" key="8">
    <source>
        <dbReference type="ARBA" id="ARBA00057491"/>
    </source>
</evidence>
<evidence type="ECO:0000256" key="3">
    <source>
        <dbReference type="ARBA" id="ARBA00022490"/>
    </source>
</evidence>
<gene>
    <name evidence="12" type="ORF">EATG_03317</name>
</gene>
<dbReference type="InterPro" id="IPR005119">
    <property type="entry name" value="LysR_subst-bd"/>
</dbReference>
<dbReference type="Gene3D" id="3.40.190.10">
    <property type="entry name" value="Periplasmic binding protein-like II"/>
    <property type="match status" value="2"/>
</dbReference>
<evidence type="ECO:0000256" key="9">
    <source>
        <dbReference type="ARBA" id="ARBA00072282"/>
    </source>
</evidence>
<evidence type="ECO:0000256" key="7">
    <source>
        <dbReference type="ARBA" id="ARBA00023163"/>
    </source>
</evidence>
<proteinExistence type="inferred from homology"/>
<keyword evidence="3" id="KW-0963">Cytoplasm</keyword>
<dbReference type="Gene3D" id="1.10.10.10">
    <property type="entry name" value="Winged helix-like DNA-binding domain superfamily/Winged helix DNA-binding domain"/>
    <property type="match status" value="1"/>
</dbReference>
<dbReference type="GO" id="GO:0005737">
    <property type="term" value="C:cytoplasm"/>
    <property type="evidence" value="ECO:0007669"/>
    <property type="project" value="UniProtKB-SubCell"/>
</dbReference>
<sequence length="312" mass="35468">MAPFSFLSGREMSMSHINYNHLYYFWHVYKEGSVVGAAEALYLTPQTITGQIRALEERLQGKLFKRKGRGLEPSELGELVYRYADKMFTLSQEMLDIVNYRKESNLLFDVGVADALSKRLVSSVLDAAVVEDEQIHLRCFESTHEMLLEQLSQHKLDMIISDCPIDSTQQEGLFSMKIGECGVSFWCTNPLPEKPFPACLEERRLLIPGRRSMLGRKLLNWFNSQGLNVEILGEFDDAALMKAFGATHNAIFVAPSLYANDFYNDNSVVEIGRVENVMEEYHAIFAERMIQHPAVQRICNADYSALFTPAAK</sequence>
<comment type="subcellular location">
    <subcellularLocation>
        <location evidence="1">Cytoplasm</location>
    </subcellularLocation>
</comment>
<evidence type="ECO:0000256" key="4">
    <source>
        <dbReference type="ARBA" id="ARBA00023015"/>
    </source>
</evidence>
<dbReference type="InterPro" id="IPR036388">
    <property type="entry name" value="WH-like_DNA-bd_sf"/>
</dbReference>
<keyword evidence="5" id="KW-0238">DNA-binding</keyword>
<keyword evidence="4" id="KW-0805">Transcription regulation</keyword>
<dbReference type="SUPFAM" id="SSF53850">
    <property type="entry name" value="Periplasmic binding protein-like II"/>
    <property type="match status" value="1"/>
</dbReference>
<dbReference type="AlphaFoldDB" id="A0AAJ3P2Q8"/>
<evidence type="ECO:0000256" key="6">
    <source>
        <dbReference type="ARBA" id="ARBA00023159"/>
    </source>
</evidence>
<evidence type="ECO:0000313" key="13">
    <source>
        <dbReference type="Proteomes" id="UP000243401"/>
    </source>
</evidence>
<accession>A0AAJ3P2Q8</accession>
<dbReference type="GO" id="GO:0003677">
    <property type="term" value="F:DNA binding"/>
    <property type="evidence" value="ECO:0007669"/>
    <property type="project" value="UniProtKB-KW"/>
</dbReference>
<evidence type="ECO:0000256" key="2">
    <source>
        <dbReference type="ARBA" id="ARBA00009437"/>
    </source>
</evidence>
<dbReference type="GO" id="GO:2000142">
    <property type="term" value="P:regulation of DNA-templated transcription initiation"/>
    <property type="evidence" value="ECO:0007669"/>
    <property type="project" value="TreeGrafter"/>
</dbReference>
<reference evidence="12 13" key="1">
    <citation type="submission" date="2010-04" db="EMBL/GenBank/DDBJ databases">
        <title>The Genome Sequence of Escherichia coli H605.</title>
        <authorList>
            <consortium name="The Broad Institute Genome Sequencing Platform"/>
            <consortium name="The Broad Institute Genome Sequencing Center for Infectious Disease"/>
            <person name="Feldgarden M."/>
            <person name="Gordon D.M."/>
            <person name="Johnson J.R."/>
            <person name="Johnston B.D."/>
            <person name="Young S."/>
            <person name="Zeng Q."/>
            <person name="Koehrsen M."/>
            <person name="Alvarado L."/>
            <person name="Berlin A.M."/>
            <person name="Borenstein D."/>
            <person name="Chapman S.B."/>
            <person name="Chen Z."/>
            <person name="Engels R."/>
            <person name="Freedman E."/>
            <person name="Gellesch M."/>
            <person name="Goldberg J."/>
            <person name="Griggs A."/>
            <person name="Gujja S."/>
            <person name="Heilman E.R."/>
            <person name="Heiman D.I."/>
            <person name="Hepburn T.A."/>
            <person name="Howarth C."/>
            <person name="Jen D."/>
            <person name="Larson L."/>
            <person name="Mehta T."/>
            <person name="Park D."/>
            <person name="Pearson M."/>
            <person name="Richards J."/>
            <person name="Roberts A."/>
            <person name="Saif S."/>
            <person name="Shea T.D."/>
            <person name="Shenoy N."/>
            <person name="Sisk P."/>
            <person name="Stolte C."/>
            <person name="Sykes S.N."/>
            <person name="Walk T."/>
            <person name="White J."/>
            <person name="Yandava C."/>
            <person name="Haas B."/>
            <person name="Henn M.R."/>
            <person name="Nusbaum C."/>
            <person name="Birren B."/>
        </authorList>
    </citation>
    <scope>NUCLEOTIDE SEQUENCE [LARGE SCALE GENOMIC DNA]</scope>
    <source>
        <strain evidence="12 13">H605</strain>
    </source>
</reference>
<dbReference type="PANTHER" id="PTHR30293:SF2">
    <property type="entry name" value="TRANSCRIPTIONAL ACTIVATOR PROTEIN NHAR"/>
    <property type="match status" value="1"/>
</dbReference>
<dbReference type="Proteomes" id="UP000243401">
    <property type="component" value="Unassembled WGS sequence"/>
</dbReference>
<comment type="similarity">
    <text evidence="2">Belongs to the LysR transcriptional regulatory family.</text>
</comment>
<dbReference type="Pfam" id="PF00126">
    <property type="entry name" value="HTH_1"/>
    <property type="match status" value="1"/>
</dbReference>
<dbReference type="PANTHER" id="PTHR30293">
    <property type="entry name" value="TRANSCRIPTIONAL REGULATORY PROTEIN NAC-RELATED"/>
    <property type="match status" value="1"/>
</dbReference>
<evidence type="ECO:0000256" key="1">
    <source>
        <dbReference type="ARBA" id="ARBA00004496"/>
    </source>
</evidence>
<evidence type="ECO:0000313" key="12">
    <source>
        <dbReference type="EMBL" id="OSL50790.1"/>
    </source>
</evidence>
<dbReference type="SUPFAM" id="SSF46785">
    <property type="entry name" value="Winged helix' DNA-binding domain"/>
    <property type="match status" value="1"/>
</dbReference>
<evidence type="ECO:0000256" key="10">
    <source>
        <dbReference type="ARBA" id="ARBA00082244"/>
    </source>
</evidence>
<dbReference type="FunFam" id="1.10.10.10:FF:000180">
    <property type="entry name" value="Transcriptional activator NhaR"/>
    <property type="match status" value="1"/>
</dbReference>
<keyword evidence="7" id="KW-0804">Transcription</keyword>
<evidence type="ECO:0000256" key="5">
    <source>
        <dbReference type="ARBA" id="ARBA00023125"/>
    </source>
</evidence>
<dbReference type="InterPro" id="IPR000847">
    <property type="entry name" value="LysR_HTH_N"/>
</dbReference>
<dbReference type="PROSITE" id="PS50931">
    <property type="entry name" value="HTH_LYSR"/>
    <property type="match status" value="1"/>
</dbReference>
<dbReference type="GO" id="GO:0003700">
    <property type="term" value="F:DNA-binding transcription factor activity"/>
    <property type="evidence" value="ECO:0007669"/>
    <property type="project" value="InterPro"/>
</dbReference>